<dbReference type="InterPro" id="IPR000212">
    <property type="entry name" value="DNA_helicase_UvrD/REP"/>
</dbReference>
<keyword evidence="8" id="KW-1185">Reference proteome</keyword>
<evidence type="ECO:0000256" key="2">
    <source>
        <dbReference type="ARBA" id="ARBA00022801"/>
    </source>
</evidence>
<keyword evidence="1 5" id="KW-0547">Nucleotide-binding</keyword>
<gene>
    <name evidence="7" type="primary">helD</name>
    <name evidence="7" type="ORF">PQ472_02880</name>
</gene>
<evidence type="ECO:0000256" key="1">
    <source>
        <dbReference type="ARBA" id="ARBA00022741"/>
    </source>
</evidence>
<evidence type="ECO:0000313" key="8">
    <source>
        <dbReference type="Proteomes" id="UP001220377"/>
    </source>
</evidence>
<evidence type="ECO:0000256" key="5">
    <source>
        <dbReference type="PROSITE-ProRule" id="PRU00560"/>
    </source>
</evidence>
<evidence type="ECO:0000259" key="6">
    <source>
        <dbReference type="PROSITE" id="PS51198"/>
    </source>
</evidence>
<keyword evidence="2 5" id="KW-0378">Hydrolase</keyword>
<dbReference type="InterPro" id="IPR027785">
    <property type="entry name" value="UvrD-like_helicase_C"/>
</dbReference>
<dbReference type="PROSITE" id="PS51198">
    <property type="entry name" value="UVRD_HELICASE_ATP_BIND"/>
    <property type="match status" value="1"/>
</dbReference>
<dbReference type="InterPro" id="IPR027417">
    <property type="entry name" value="P-loop_NTPase"/>
</dbReference>
<dbReference type="RefSeq" id="WP_274261191.1">
    <property type="nucleotide sequence ID" value="NZ_CP117884.1"/>
</dbReference>
<dbReference type="Proteomes" id="UP001220377">
    <property type="component" value="Chromosome"/>
</dbReference>
<dbReference type="PANTHER" id="PTHR11070:SF17">
    <property type="entry name" value="DNA HELICASE IV"/>
    <property type="match status" value="1"/>
</dbReference>
<feature type="binding site" evidence="5">
    <location>
        <begin position="229"/>
        <end position="236"/>
    </location>
    <ligand>
        <name>ATP</name>
        <dbReference type="ChEBI" id="CHEBI:30616"/>
    </ligand>
</feature>
<protein>
    <submittedName>
        <fullName evidence="7">RNA polymerase recycling motor HelD</fullName>
    </submittedName>
</protein>
<evidence type="ECO:0000256" key="3">
    <source>
        <dbReference type="ARBA" id="ARBA00022806"/>
    </source>
</evidence>
<accession>A0ABY7WUR0</accession>
<name>A0ABY7WUR0_9LACO</name>
<dbReference type="SUPFAM" id="SSF52540">
    <property type="entry name" value="P-loop containing nucleoside triphosphate hydrolases"/>
    <property type="match status" value="1"/>
</dbReference>
<keyword evidence="4 5" id="KW-0067">ATP-binding</keyword>
<dbReference type="NCBIfam" id="NF041464">
    <property type="entry name" value="HelD_BACSU"/>
    <property type="match status" value="1"/>
</dbReference>
<dbReference type="InterPro" id="IPR048228">
    <property type="entry name" value="HelD_bacillota"/>
</dbReference>
<evidence type="ECO:0000256" key="4">
    <source>
        <dbReference type="ARBA" id="ARBA00022840"/>
    </source>
</evidence>
<organism evidence="7 8">
    <name type="scientific">Lacticaseibacillus pabuli</name>
    <dbReference type="NCBI Taxonomy" id="3025672"/>
    <lineage>
        <taxon>Bacteria</taxon>
        <taxon>Bacillati</taxon>
        <taxon>Bacillota</taxon>
        <taxon>Bacilli</taxon>
        <taxon>Lactobacillales</taxon>
        <taxon>Lactobacillaceae</taxon>
        <taxon>Lacticaseibacillus</taxon>
    </lineage>
</organism>
<reference evidence="7 8" key="1">
    <citation type="submission" date="2023-02" db="EMBL/GenBank/DDBJ databases">
        <title>Genome sequence of Lacticaseibacillus sp. KACC 23028.</title>
        <authorList>
            <person name="Kim S."/>
            <person name="Heo J."/>
            <person name="Kwon S.-W."/>
        </authorList>
    </citation>
    <scope>NUCLEOTIDE SEQUENCE [LARGE SCALE GENOMIC DNA]</scope>
    <source>
        <strain evidence="7 8">KACC 23028</strain>
    </source>
</reference>
<evidence type="ECO:0000313" key="7">
    <source>
        <dbReference type="EMBL" id="WDF83198.1"/>
    </source>
</evidence>
<feature type="domain" description="UvrD-like helicase ATP-binding" evidence="6">
    <location>
        <begin position="208"/>
        <end position="600"/>
    </location>
</feature>
<dbReference type="Pfam" id="PF13538">
    <property type="entry name" value="UvrD_C_2"/>
    <property type="match status" value="1"/>
</dbReference>
<dbReference type="InterPro" id="IPR014016">
    <property type="entry name" value="UvrD-like_ATP-bd"/>
</dbReference>
<sequence>MTEDQHAYEQKHLDDIITKLGSAEKRLSKDIVRTKAEAKNINENFFNDFSLNFSNDAESLETAASIQEQQQMLDERRMVERQSQNQLVTVKRLLHSPYFARIDFQEKGEKPETVYIGLGSFSDENGHFLIYDWRAPISSIYYDGGLGKVSYQTPDGTQEATVSLKRQFVLKNGRIETMFDTTETIGDQMLLEVLGEKSDTQMKSIVTTIQREQNQIIRDTDAQLLFVQGAAGSGKTSAVLQRVAYLLYRYRGNLTSSQVIMFSPNQLFSDYIGNVLPELGEQNMVQFTYYQYVTRRMPGMQVQNLFQQFEQQLTDRQQKVEQVKESRAFFKATKAYAKSLESAGVRFRDVKFKGEKFFAKKRIEDIFYSYNENYHMGNRLNATKDRLINMLNRRVKSEMKSQWVQDAVQGLSEEDIRALQSEGPQEFKDSDSEYDFFARKIVLDSFKEIETAVAHNHFLNVRGQYVSFLRTVPELMDLKKFGLTAADWEAETDQFVEDFRARKLSMADATPYMYLYDLMIGRHGDRKMRFVFIDEIQDYTPYQLAYLKASFPKAKFTLLGDLNQAIFTGANARGLMTETAKMFPAEKTRVIQLTQSYRSTAEVTDFTKAILKSGQTIVAFNRQGPKPTIAMRKTEQELLDQTIKQLAVNDKAGQTTAIIAKSLEEAEALWQQLKDAGQETTLIRSENQRLVPGVIIVPSFLAKGLEFDAVIVWRANKANFGDDRERELLYTICSRAMHRLSIMVDGELSPLLAQVPQDLYEEV</sequence>
<dbReference type="Gene3D" id="3.40.50.300">
    <property type="entry name" value="P-loop containing nucleotide triphosphate hydrolases"/>
    <property type="match status" value="3"/>
</dbReference>
<dbReference type="PANTHER" id="PTHR11070">
    <property type="entry name" value="UVRD / RECB / PCRA DNA HELICASE FAMILY MEMBER"/>
    <property type="match status" value="1"/>
</dbReference>
<dbReference type="EMBL" id="CP117884">
    <property type="protein sequence ID" value="WDF83198.1"/>
    <property type="molecule type" value="Genomic_DNA"/>
</dbReference>
<proteinExistence type="predicted"/>
<dbReference type="Pfam" id="PF00580">
    <property type="entry name" value="UvrD-helicase"/>
    <property type="match status" value="1"/>
</dbReference>
<keyword evidence="3 5" id="KW-0347">Helicase</keyword>